<dbReference type="PANTHER" id="PTHR43214">
    <property type="entry name" value="TWO-COMPONENT RESPONSE REGULATOR"/>
    <property type="match status" value="1"/>
</dbReference>
<name>A0ABS4YNN8_9MICO</name>
<feature type="modified residue" description="4-aspartylphosphate" evidence="2">
    <location>
        <position position="54"/>
    </location>
</feature>
<evidence type="ECO:0000259" key="4">
    <source>
        <dbReference type="PROSITE" id="PS50110"/>
    </source>
</evidence>
<dbReference type="InterPro" id="IPR001789">
    <property type="entry name" value="Sig_transdc_resp-reg_receiver"/>
</dbReference>
<dbReference type="PROSITE" id="PS50110">
    <property type="entry name" value="RESPONSE_REGULATORY"/>
    <property type="match status" value="1"/>
</dbReference>
<gene>
    <name evidence="5" type="ORF">JOF44_003309</name>
</gene>
<dbReference type="SUPFAM" id="SSF46894">
    <property type="entry name" value="C-terminal effector domain of the bipartite response regulators"/>
    <property type="match status" value="1"/>
</dbReference>
<dbReference type="SMART" id="SM00421">
    <property type="entry name" value="HTH_LUXR"/>
    <property type="match status" value="1"/>
</dbReference>
<sequence>MIRLVVADDQSILRSGLVALLRLESDLEVVGEAADGASTLATVAEHRPDVLLLDVQMPAGTAADGGVGPEDGIAVAQSLQEAGADGPRIIVLTTFGRAGYLRRTMEAGAQGFMVKDTPVERLVDAIRRVHQGLRVVDPELAAQSLAVGPSPLTAQETAVLQSAATGNATAQIAAALFLSVGTVRNHVSAAIGKLGVANRAEAVRTASDNGWI</sequence>
<dbReference type="Proteomes" id="UP000698222">
    <property type="component" value="Unassembled WGS sequence"/>
</dbReference>
<dbReference type="InterPro" id="IPR011006">
    <property type="entry name" value="CheY-like_superfamily"/>
</dbReference>
<dbReference type="InterPro" id="IPR016032">
    <property type="entry name" value="Sig_transdc_resp-reg_C-effctor"/>
</dbReference>
<protein>
    <submittedName>
        <fullName evidence="5">Two-component system response regulator DesR</fullName>
    </submittedName>
</protein>
<evidence type="ECO:0000259" key="3">
    <source>
        <dbReference type="PROSITE" id="PS50043"/>
    </source>
</evidence>
<dbReference type="InterPro" id="IPR000792">
    <property type="entry name" value="Tscrpt_reg_LuxR_C"/>
</dbReference>
<accession>A0ABS4YNN8</accession>
<evidence type="ECO:0000313" key="6">
    <source>
        <dbReference type="Proteomes" id="UP000698222"/>
    </source>
</evidence>
<dbReference type="PROSITE" id="PS50043">
    <property type="entry name" value="HTH_LUXR_2"/>
    <property type="match status" value="1"/>
</dbReference>
<dbReference type="RefSeq" id="WP_209893967.1">
    <property type="nucleotide sequence ID" value="NZ_BAAAJV010000008.1"/>
</dbReference>
<dbReference type="CDD" id="cd06170">
    <property type="entry name" value="LuxR_C_like"/>
    <property type="match status" value="1"/>
</dbReference>
<keyword evidence="6" id="KW-1185">Reference proteome</keyword>
<dbReference type="InterPro" id="IPR039420">
    <property type="entry name" value="WalR-like"/>
</dbReference>
<dbReference type="PROSITE" id="PS00622">
    <property type="entry name" value="HTH_LUXR_1"/>
    <property type="match status" value="1"/>
</dbReference>
<dbReference type="Pfam" id="PF00072">
    <property type="entry name" value="Response_reg"/>
    <property type="match status" value="1"/>
</dbReference>
<dbReference type="EMBL" id="JAGIOC010000001">
    <property type="protein sequence ID" value="MBP2410406.1"/>
    <property type="molecule type" value="Genomic_DNA"/>
</dbReference>
<reference evidence="5 6" key="1">
    <citation type="submission" date="2021-03" db="EMBL/GenBank/DDBJ databases">
        <title>Sequencing the genomes of 1000 actinobacteria strains.</title>
        <authorList>
            <person name="Klenk H.-P."/>
        </authorList>
    </citation>
    <scope>NUCLEOTIDE SEQUENCE [LARGE SCALE GENOMIC DNA]</scope>
    <source>
        <strain evidence="5 6">DSM 14564</strain>
    </source>
</reference>
<keyword evidence="2" id="KW-0597">Phosphoprotein</keyword>
<dbReference type="Pfam" id="PF00196">
    <property type="entry name" value="GerE"/>
    <property type="match status" value="1"/>
</dbReference>
<dbReference type="SUPFAM" id="SSF52172">
    <property type="entry name" value="CheY-like"/>
    <property type="match status" value="1"/>
</dbReference>
<dbReference type="PANTHER" id="PTHR43214:SF42">
    <property type="entry name" value="TRANSCRIPTIONAL REGULATORY PROTEIN DESR"/>
    <property type="match status" value="1"/>
</dbReference>
<organism evidence="5 6">
    <name type="scientific">Brachybacterium fresconis</name>
    <dbReference type="NCBI Taxonomy" id="173363"/>
    <lineage>
        <taxon>Bacteria</taxon>
        <taxon>Bacillati</taxon>
        <taxon>Actinomycetota</taxon>
        <taxon>Actinomycetes</taxon>
        <taxon>Micrococcales</taxon>
        <taxon>Dermabacteraceae</taxon>
        <taxon>Brachybacterium</taxon>
    </lineage>
</organism>
<dbReference type="Gene3D" id="3.40.50.2300">
    <property type="match status" value="1"/>
</dbReference>
<evidence type="ECO:0000313" key="5">
    <source>
        <dbReference type="EMBL" id="MBP2410406.1"/>
    </source>
</evidence>
<comment type="caution">
    <text evidence="5">The sequence shown here is derived from an EMBL/GenBank/DDBJ whole genome shotgun (WGS) entry which is preliminary data.</text>
</comment>
<evidence type="ECO:0000256" key="2">
    <source>
        <dbReference type="PROSITE-ProRule" id="PRU00169"/>
    </source>
</evidence>
<keyword evidence="1" id="KW-0238">DNA-binding</keyword>
<feature type="domain" description="Response regulatory" evidence="4">
    <location>
        <begin position="3"/>
        <end position="130"/>
    </location>
</feature>
<dbReference type="SMART" id="SM00448">
    <property type="entry name" value="REC"/>
    <property type="match status" value="1"/>
</dbReference>
<feature type="domain" description="HTH luxR-type" evidence="3">
    <location>
        <begin position="145"/>
        <end position="210"/>
    </location>
</feature>
<evidence type="ECO:0000256" key="1">
    <source>
        <dbReference type="ARBA" id="ARBA00023125"/>
    </source>
</evidence>
<proteinExistence type="predicted"/>
<dbReference type="PRINTS" id="PR00038">
    <property type="entry name" value="HTHLUXR"/>
</dbReference>